<protein>
    <recommendedName>
        <fullName evidence="14">Sensor protein</fullName>
        <ecNumber evidence="14">2.7.13.3</ecNumber>
    </recommendedName>
</protein>
<accession>A0A974NHD9</accession>
<evidence type="ECO:0000256" key="11">
    <source>
        <dbReference type="ARBA" id="ARBA00022989"/>
    </source>
</evidence>
<evidence type="ECO:0000256" key="7">
    <source>
        <dbReference type="ARBA" id="ARBA00022692"/>
    </source>
</evidence>
<dbReference type="Gene3D" id="3.30.565.10">
    <property type="entry name" value="Histidine kinase-like ATPase, C-terminal domain"/>
    <property type="match status" value="1"/>
</dbReference>
<dbReference type="InterPro" id="IPR036890">
    <property type="entry name" value="HATPase_C_sf"/>
</dbReference>
<evidence type="ECO:0000259" key="17">
    <source>
        <dbReference type="PROSITE" id="PS50109"/>
    </source>
</evidence>
<keyword evidence="3 14" id="KW-1003">Cell membrane</keyword>
<comment type="subcellular location">
    <subcellularLocation>
        <location evidence="2">Cell inner membrane</location>
        <topology evidence="2">Multi-pass membrane protein</topology>
    </subcellularLocation>
</comment>
<dbReference type="EMBL" id="CP067393">
    <property type="protein sequence ID" value="QQP86771.1"/>
    <property type="molecule type" value="Genomic_DNA"/>
</dbReference>
<evidence type="ECO:0000256" key="12">
    <source>
        <dbReference type="ARBA" id="ARBA00023012"/>
    </source>
</evidence>
<evidence type="ECO:0000256" key="14">
    <source>
        <dbReference type="PIRNR" id="PIRNR003167"/>
    </source>
</evidence>
<evidence type="ECO:0000313" key="20">
    <source>
        <dbReference type="Proteomes" id="UP000595278"/>
    </source>
</evidence>
<evidence type="ECO:0000256" key="3">
    <source>
        <dbReference type="ARBA" id="ARBA00022475"/>
    </source>
</evidence>
<evidence type="ECO:0000256" key="16">
    <source>
        <dbReference type="SAM" id="Phobius"/>
    </source>
</evidence>
<dbReference type="CDD" id="cd06225">
    <property type="entry name" value="HAMP"/>
    <property type="match status" value="1"/>
</dbReference>
<dbReference type="PANTHER" id="PTHR24421">
    <property type="entry name" value="NITRATE/NITRITE SENSOR PROTEIN NARX-RELATED"/>
    <property type="match status" value="1"/>
</dbReference>
<dbReference type="GO" id="GO:0046983">
    <property type="term" value="F:protein dimerization activity"/>
    <property type="evidence" value="ECO:0007669"/>
    <property type="project" value="UniProtKB-UniRule"/>
</dbReference>
<dbReference type="GO" id="GO:0005524">
    <property type="term" value="F:ATP binding"/>
    <property type="evidence" value="ECO:0007669"/>
    <property type="project" value="UniProtKB-UniRule"/>
</dbReference>
<keyword evidence="6 14" id="KW-0808">Transferase</keyword>
<evidence type="ECO:0000256" key="15">
    <source>
        <dbReference type="SAM" id="Coils"/>
    </source>
</evidence>
<dbReference type="InterPro" id="IPR005467">
    <property type="entry name" value="His_kinase_dom"/>
</dbReference>
<dbReference type="PIRSF" id="PIRSF003167">
    <property type="entry name" value="STHK_NarX/NarQ"/>
    <property type="match status" value="1"/>
</dbReference>
<dbReference type="InterPro" id="IPR029095">
    <property type="entry name" value="NarX-like_N"/>
</dbReference>
<dbReference type="InterPro" id="IPR050482">
    <property type="entry name" value="Sensor_HK_TwoCompSys"/>
</dbReference>
<keyword evidence="13 14" id="KW-0472">Membrane</keyword>
<dbReference type="KEGG" id="eaz:JHT90_05905"/>
<feature type="coiled-coil region" evidence="15">
    <location>
        <begin position="233"/>
        <end position="260"/>
    </location>
</feature>
<evidence type="ECO:0000256" key="9">
    <source>
        <dbReference type="ARBA" id="ARBA00022777"/>
    </source>
</evidence>
<dbReference type="PROSITE" id="PS50109">
    <property type="entry name" value="HIS_KIN"/>
    <property type="match status" value="1"/>
</dbReference>
<evidence type="ECO:0000256" key="8">
    <source>
        <dbReference type="ARBA" id="ARBA00022741"/>
    </source>
</evidence>
<proteinExistence type="predicted"/>
<keyword evidence="11 16" id="KW-1133">Transmembrane helix</keyword>
<evidence type="ECO:0000256" key="10">
    <source>
        <dbReference type="ARBA" id="ARBA00022840"/>
    </source>
</evidence>
<evidence type="ECO:0000256" key="13">
    <source>
        <dbReference type="ARBA" id="ARBA00023136"/>
    </source>
</evidence>
<evidence type="ECO:0000313" key="19">
    <source>
        <dbReference type="EMBL" id="QQP86771.1"/>
    </source>
</evidence>
<evidence type="ECO:0000256" key="6">
    <source>
        <dbReference type="ARBA" id="ARBA00022679"/>
    </source>
</evidence>
<evidence type="ECO:0000259" key="18">
    <source>
        <dbReference type="PROSITE" id="PS50885"/>
    </source>
</evidence>
<evidence type="ECO:0000256" key="5">
    <source>
        <dbReference type="ARBA" id="ARBA00022553"/>
    </source>
</evidence>
<dbReference type="SMART" id="SM00304">
    <property type="entry name" value="HAMP"/>
    <property type="match status" value="1"/>
</dbReference>
<dbReference type="GO" id="GO:0000155">
    <property type="term" value="F:phosphorelay sensor kinase activity"/>
    <property type="evidence" value="ECO:0007669"/>
    <property type="project" value="UniProtKB-UniRule"/>
</dbReference>
<keyword evidence="5" id="KW-0597">Phosphoprotein</keyword>
<evidence type="ECO:0000256" key="2">
    <source>
        <dbReference type="ARBA" id="ARBA00004429"/>
    </source>
</evidence>
<dbReference type="Gene3D" id="1.20.5.1930">
    <property type="match status" value="1"/>
</dbReference>
<dbReference type="InterPro" id="IPR029016">
    <property type="entry name" value="GAF-like_dom_sf"/>
</dbReference>
<dbReference type="SUPFAM" id="SSF55781">
    <property type="entry name" value="GAF domain-like"/>
    <property type="match status" value="1"/>
</dbReference>
<keyword evidence="4 14" id="KW-0997">Cell inner membrane</keyword>
<dbReference type="Pfam" id="PF02518">
    <property type="entry name" value="HATPase_c"/>
    <property type="match status" value="1"/>
</dbReference>
<dbReference type="SUPFAM" id="SSF55874">
    <property type="entry name" value="ATPase domain of HSP90 chaperone/DNA topoisomerase II/histidine kinase"/>
    <property type="match status" value="1"/>
</dbReference>
<reference evidence="19 20" key="1">
    <citation type="submission" date="2021-01" db="EMBL/GenBank/DDBJ databases">
        <title>Entomomonas sp. F2A isolated from a house cricket (Acheta domesticus).</title>
        <authorList>
            <person name="Spergser J."/>
            <person name="Busse H.-J."/>
        </authorList>
    </citation>
    <scope>NUCLEOTIDE SEQUENCE [LARGE SCALE GENOMIC DNA]</scope>
    <source>
        <strain evidence="19 20">F2A</strain>
    </source>
</reference>
<dbReference type="Pfam" id="PF13185">
    <property type="entry name" value="GAF_2"/>
    <property type="match status" value="1"/>
</dbReference>
<dbReference type="GO" id="GO:0005886">
    <property type="term" value="C:plasma membrane"/>
    <property type="evidence" value="ECO:0007669"/>
    <property type="project" value="UniProtKB-SubCell"/>
</dbReference>
<dbReference type="AlphaFoldDB" id="A0A974NHD9"/>
<dbReference type="PANTHER" id="PTHR24421:SF10">
    <property type="entry name" value="NITRATE_NITRITE SENSOR PROTEIN NARQ"/>
    <property type="match status" value="1"/>
</dbReference>
<evidence type="ECO:0000256" key="4">
    <source>
        <dbReference type="ARBA" id="ARBA00022519"/>
    </source>
</evidence>
<dbReference type="Pfam" id="PF07730">
    <property type="entry name" value="HisKA_3"/>
    <property type="match status" value="1"/>
</dbReference>
<keyword evidence="9 14" id="KW-0418">Kinase</keyword>
<name>A0A974NHD9_9GAMM</name>
<dbReference type="Gene3D" id="3.30.450.40">
    <property type="match status" value="1"/>
</dbReference>
<dbReference type="InterPro" id="IPR003660">
    <property type="entry name" value="HAMP_dom"/>
</dbReference>
<keyword evidence="15" id="KW-0175">Coiled coil</keyword>
<dbReference type="InterPro" id="IPR011712">
    <property type="entry name" value="Sig_transdc_His_kin_sub3_dim/P"/>
</dbReference>
<feature type="domain" description="HAMP" evidence="18">
    <location>
        <begin position="189"/>
        <end position="241"/>
    </location>
</feature>
<dbReference type="InterPro" id="IPR003594">
    <property type="entry name" value="HATPase_dom"/>
</dbReference>
<dbReference type="RefSeq" id="WP_201095181.1">
    <property type="nucleotide sequence ID" value="NZ_CP067393.1"/>
</dbReference>
<dbReference type="Pfam" id="PF00672">
    <property type="entry name" value="HAMP"/>
    <property type="match status" value="1"/>
</dbReference>
<gene>
    <name evidence="19" type="ORF">JHT90_05905</name>
</gene>
<keyword evidence="20" id="KW-1185">Reference proteome</keyword>
<dbReference type="SMART" id="SM00387">
    <property type="entry name" value="HATPase_c"/>
    <property type="match status" value="1"/>
</dbReference>
<dbReference type="Gene3D" id="6.10.340.10">
    <property type="match status" value="1"/>
</dbReference>
<keyword evidence="12 14" id="KW-0902">Two-component regulatory system</keyword>
<dbReference type="Proteomes" id="UP000595278">
    <property type="component" value="Chromosome"/>
</dbReference>
<feature type="domain" description="Histidine kinase" evidence="17">
    <location>
        <begin position="438"/>
        <end position="631"/>
    </location>
</feature>
<dbReference type="PROSITE" id="PS50885">
    <property type="entry name" value="HAMP"/>
    <property type="match status" value="1"/>
</dbReference>
<keyword evidence="7 16" id="KW-0812">Transmembrane</keyword>
<dbReference type="InterPro" id="IPR016380">
    <property type="entry name" value="Sig_transdc_His_kin_NarX/NarQ"/>
</dbReference>
<keyword evidence="8 14" id="KW-0547">Nucleotide-binding</keyword>
<comment type="catalytic activity">
    <reaction evidence="1 14">
        <text>ATP + protein L-histidine = ADP + protein N-phospho-L-histidine.</text>
        <dbReference type="EC" id="2.7.13.3"/>
    </reaction>
</comment>
<feature type="transmembrane region" description="Helical" evidence="16">
    <location>
        <begin position="164"/>
        <end position="188"/>
    </location>
</feature>
<evidence type="ECO:0000256" key="1">
    <source>
        <dbReference type="ARBA" id="ARBA00000085"/>
    </source>
</evidence>
<dbReference type="SUPFAM" id="SSF158472">
    <property type="entry name" value="HAMP domain-like"/>
    <property type="match status" value="1"/>
</dbReference>
<dbReference type="CDD" id="cd16917">
    <property type="entry name" value="HATPase_UhpB-NarQ-NarX-like"/>
    <property type="match status" value="1"/>
</dbReference>
<dbReference type="Pfam" id="PF13675">
    <property type="entry name" value="PilJ"/>
    <property type="match status" value="1"/>
</dbReference>
<sequence>MMRSTLRRHSLSTKLLVSVVLWVVCALIFTGYTLALLWQLESGGIAINDAGSLRKRVYHIVALLSLKQDEAELLQEQTNFEHILENLKNIDRTSFLLPKNPSIDIQISNIHNSWQQKVLPLVRHYQQTDEKILAKDLAYFDQFVGDIDSLVKFIEVQNTQHISWLRFIQTILIIMVIFSAFTAIYLLYRLVISPLSRLQEAITHVSHGDLSKRITITSRDEFGTVSVGFNKMASNLEDLYTNLEQKVTEKTAALEEKNHELSALYDITAFLHEAHTQEIMTESFLNNIIHLSNANAGSIRLLDETHDRFNYIASQGLPEALITSSECSSITDCFCGTSVSQDKEVQLISIKNITNPTVAYCIKNSFNHFLIFHIQHNNHEIGIMTLYFINEESKLTPQTQYLIETLTDQLAVALENQQLALSDKQLAVMKERNLIAQGLHDSIAQSLSFLNLQVQMLQTALANNELAQVEKNLNFIQQGVQESYEDVRELLLNFRTRINKEDFKEVIQKLTDRFKLQTKAEVQVTITGNGPSLNPQQQLQVTFILQEALSNIRKHAKCNHVKITFKNDDQFIMTIADNGCGFNKQTIEQKKTRHVGMSIMAERAAQISATIEINSIPNQGTTIILTIPKEQRGIL</sequence>
<dbReference type="InterPro" id="IPR042295">
    <property type="entry name" value="NarX-like_N_sf"/>
</dbReference>
<dbReference type="EC" id="2.7.13.3" evidence="14"/>
<dbReference type="InterPro" id="IPR003018">
    <property type="entry name" value="GAF"/>
</dbReference>
<dbReference type="Gene3D" id="1.20.120.960">
    <property type="entry name" value="Histidine kinase NarX, sensor domain"/>
    <property type="match status" value="1"/>
</dbReference>
<keyword evidence="10 14" id="KW-0067">ATP-binding</keyword>
<organism evidence="19 20">
    <name type="scientific">Entomomonas asaccharolytica</name>
    <dbReference type="NCBI Taxonomy" id="2785331"/>
    <lineage>
        <taxon>Bacteria</taxon>
        <taxon>Pseudomonadati</taxon>
        <taxon>Pseudomonadota</taxon>
        <taxon>Gammaproteobacteria</taxon>
        <taxon>Pseudomonadales</taxon>
        <taxon>Pseudomonadaceae</taxon>
        <taxon>Entomomonas</taxon>
    </lineage>
</organism>